<keyword evidence="5 8" id="KW-0067">ATP-binding</keyword>
<evidence type="ECO:0000259" key="10">
    <source>
        <dbReference type="PROSITE" id="PS50109"/>
    </source>
</evidence>
<comment type="subcellular location">
    <subcellularLocation>
        <location evidence="8">Mitochondrion matrix</location>
    </subcellularLocation>
</comment>
<dbReference type="InterPro" id="IPR018955">
    <property type="entry name" value="BCDHK/PDK_N"/>
</dbReference>
<dbReference type="SUPFAM" id="SSF55874">
    <property type="entry name" value="ATPase domain of HSP90 chaperone/DNA topoisomerase II/histidine kinase"/>
    <property type="match status" value="1"/>
</dbReference>
<dbReference type="GO" id="GO:0005759">
    <property type="term" value="C:mitochondrial matrix"/>
    <property type="evidence" value="ECO:0007669"/>
    <property type="project" value="UniProtKB-SubCell"/>
</dbReference>
<reference evidence="11 12" key="1">
    <citation type="submission" date="2017-06" db="EMBL/GenBank/DDBJ databases">
        <title>Ant-infecting Ophiocordyceps genomes reveal a high diversity of potential behavioral manipulation genes and a possible major role for enterotoxins.</title>
        <authorList>
            <person name="De Bekker C."/>
            <person name="Evans H.C."/>
            <person name="Brachmann A."/>
            <person name="Hughes D.P."/>
        </authorList>
    </citation>
    <scope>NUCLEOTIDE SEQUENCE [LARGE SCALE GENOMIC DNA]</scope>
    <source>
        <strain evidence="11 12">Map16</strain>
    </source>
</reference>
<evidence type="ECO:0000256" key="7">
    <source>
        <dbReference type="ARBA" id="ARBA00048201"/>
    </source>
</evidence>
<dbReference type="FunFam" id="3.30.565.10:FF:000065">
    <property type="entry name" value="[Pyruvate dehydrogenase (Acetyl-transferring)] kinase mitochondrial"/>
    <property type="match status" value="1"/>
</dbReference>
<evidence type="ECO:0000256" key="4">
    <source>
        <dbReference type="ARBA" id="ARBA00022777"/>
    </source>
</evidence>
<organism evidence="11 12">
    <name type="scientific">Ophiocordyceps camponoti-rufipedis</name>
    <dbReference type="NCBI Taxonomy" id="2004952"/>
    <lineage>
        <taxon>Eukaryota</taxon>
        <taxon>Fungi</taxon>
        <taxon>Dikarya</taxon>
        <taxon>Ascomycota</taxon>
        <taxon>Pezizomycotina</taxon>
        <taxon>Sordariomycetes</taxon>
        <taxon>Hypocreomycetidae</taxon>
        <taxon>Hypocreales</taxon>
        <taxon>Ophiocordycipitaceae</taxon>
        <taxon>Ophiocordyceps</taxon>
    </lineage>
</organism>
<comment type="caution">
    <text evidence="11">The sequence shown here is derived from an EMBL/GenBank/DDBJ whole genome shotgun (WGS) entry which is preliminary data.</text>
</comment>
<dbReference type="InterPro" id="IPR036784">
    <property type="entry name" value="AK/P_DHK_N_sf"/>
</dbReference>
<dbReference type="PRINTS" id="PR00344">
    <property type="entry name" value="BCTRLSENSOR"/>
</dbReference>
<feature type="compositionally biased region" description="Polar residues" evidence="9">
    <location>
        <begin position="114"/>
        <end position="123"/>
    </location>
</feature>
<evidence type="ECO:0000256" key="1">
    <source>
        <dbReference type="ARBA" id="ARBA00006155"/>
    </source>
</evidence>
<evidence type="ECO:0000256" key="9">
    <source>
        <dbReference type="SAM" id="MobiDB-lite"/>
    </source>
</evidence>
<keyword evidence="4 8" id="KW-0418">Kinase</keyword>
<dbReference type="PROSITE" id="PS50109">
    <property type="entry name" value="HIS_KIN"/>
    <property type="match status" value="1"/>
</dbReference>
<keyword evidence="2 8" id="KW-0808">Transferase</keyword>
<protein>
    <recommendedName>
        <fullName evidence="8">Protein-serine/threonine kinase</fullName>
        <ecNumber evidence="8">2.7.11.-</ecNumber>
    </recommendedName>
</protein>
<dbReference type="SMART" id="SM00387">
    <property type="entry name" value="HATPase_c"/>
    <property type="match status" value="1"/>
</dbReference>
<dbReference type="EMBL" id="NJES01000610">
    <property type="protein sequence ID" value="PHH70576.1"/>
    <property type="molecule type" value="Genomic_DNA"/>
</dbReference>
<comment type="catalytic activity">
    <reaction evidence="7">
        <text>L-seryl-[pyruvate dehydrogenase E1 alpha subunit] + ATP = O-phospho-L-seryl-[pyruvate dehydrogenase E1 alpha subunit] + ADP + H(+)</text>
        <dbReference type="Rhea" id="RHEA:23052"/>
        <dbReference type="Rhea" id="RHEA-COMP:13689"/>
        <dbReference type="Rhea" id="RHEA-COMP:13690"/>
        <dbReference type="ChEBI" id="CHEBI:15378"/>
        <dbReference type="ChEBI" id="CHEBI:29999"/>
        <dbReference type="ChEBI" id="CHEBI:30616"/>
        <dbReference type="ChEBI" id="CHEBI:83421"/>
        <dbReference type="ChEBI" id="CHEBI:456216"/>
        <dbReference type="EC" id="2.7.11.2"/>
    </reaction>
</comment>
<feature type="domain" description="Histidine kinase" evidence="10">
    <location>
        <begin position="308"/>
        <end position="435"/>
    </location>
</feature>
<dbReference type="EC" id="2.7.11.-" evidence="8"/>
<accession>A0A2C5YS65</accession>
<dbReference type="Gene3D" id="3.30.565.10">
    <property type="entry name" value="Histidine kinase-like ATPase, C-terminal domain"/>
    <property type="match status" value="1"/>
</dbReference>
<dbReference type="InterPro" id="IPR005467">
    <property type="entry name" value="His_kinase_dom"/>
</dbReference>
<evidence type="ECO:0000313" key="12">
    <source>
        <dbReference type="Proteomes" id="UP000226431"/>
    </source>
</evidence>
<dbReference type="AlphaFoldDB" id="A0A2C5YS65"/>
<keyword evidence="12" id="KW-1185">Reference proteome</keyword>
<keyword evidence="6 8" id="KW-0496">Mitochondrion</keyword>
<evidence type="ECO:0000256" key="3">
    <source>
        <dbReference type="ARBA" id="ARBA00022741"/>
    </source>
</evidence>
<dbReference type="InterPro" id="IPR036890">
    <property type="entry name" value="HATPase_C_sf"/>
</dbReference>
<sequence>MSWKATDRLMDTIRHYANFPATGVSLRQMVQFGDKPSTGTLFRASQFLAEELPIRLAHRVQELDDLPDGLNDMPSVQKVKEWYAQSFEEITQLPRPTLSSNVRDRLTNRRQVVQKLSQATPNPSIDEGDASGWGGLHSTATNSNNSSSSNGKARSISRRYFAPVDDSGDWPPELQMYNQRFAQTLNKIKRRHDGVVTTMAQGILEYKRRRQRMQINGTVQSFLDRFYMSRIGIRMLIGQHIALTDQSHHRDPAYVGVICTKTNVHDLAQEAIENARFVCEDHYGLFEAPRIQLVCNPNLDFMYVPGHLSHMLFETLKNSLRAVVETHGMDKQEFPVTKVIVAEGKEDITVKISDEGGGIPRSAIPLVWTYMYTTVDRTPNLDPDFDKSDFKAPMAGFGYGLPISRLYARYFGGDLKLISMEGYGTDVYLHLNRLSSSSEPLQ</sequence>
<dbReference type="GO" id="GO:0004740">
    <property type="term" value="F:pyruvate dehydrogenase (acetyl-transferring) kinase activity"/>
    <property type="evidence" value="ECO:0007669"/>
    <property type="project" value="UniProtKB-EC"/>
</dbReference>
<dbReference type="GO" id="GO:0005524">
    <property type="term" value="F:ATP binding"/>
    <property type="evidence" value="ECO:0007669"/>
    <property type="project" value="UniProtKB-UniRule"/>
</dbReference>
<dbReference type="InterPro" id="IPR003594">
    <property type="entry name" value="HATPase_dom"/>
</dbReference>
<evidence type="ECO:0000313" key="11">
    <source>
        <dbReference type="EMBL" id="PHH70576.1"/>
    </source>
</evidence>
<dbReference type="PANTHER" id="PTHR11947:SF3">
    <property type="entry name" value="[PYRUVATE DEHYDROGENASE (ACETYL-TRANSFERRING)] KINASE, MITOCHONDRIAL"/>
    <property type="match status" value="1"/>
</dbReference>
<proteinExistence type="inferred from homology"/>
<dbReference type="PANTHER" id="PTHR11947">
    <property type="entry name" value="PYRUVATE DEHYDROGENASE KINASE"/>
    <property type="match status" value="1"/>
</dbReference>
<dbReference type="Pfam" id="PF02518">
    <property type="entry name" value="HATPase_c"/>
    <property type="match status" value="1"/>
</dbReference>
<dbReference type="Pfam" id="PF10436">
    <property type="entry name" value="BCDHK_Adom3"/>
    <property type="match status" value="1"/>
</dbReference>
<keyword evidence="3 8" id="KW-0547">Nucleotide-binding</keyword>
<evidence type="ECO:0000256" key="5">
    <source>
        <dbReference type="ARBA" id="ARBA00022840"/>
    </source>
</evidence>
<feature type="region of interest" description="Disordered" evidence="9">
    <location>
        <begin position="114"/>
        <end position="154"/>
    </location>
</feature>
<name>A0A2C5YS65_9HYPO</name>
<gene>
    <name evidence="11" type="ORF">CDD80_5924</name>
</gene>
<dbReference type="OrthoDB" id="241648at2759"/>
<comment type="similarity">
    <text evidence="1 8">Belongs to the PDK/BCKDK protein kinase family.</text>
</comment>
<dbReference type="CDD" id="cd16929">
    <property type="entry name" value="HATPase_PDK-like"/>
    <property type="match status" value="1"/>
</dbReference>
<evidence type="ECO:0000256" key="8">
    <source>
        <dbReference type="RuleBase" id="RU366032"/>
    </source>
</evidence>
<evidence type="ECO:0000256" key="6">
    <source>
        <dbReference type="ARBA" id="ARBA00023128"/>
    </source>
</evidence>
<dbReference type="GO" id="GO:0010906">
    <property type="term" value="P:regulation of glucose metabolic process"/>
    <property type="evidence" value="ECO:0007669"/>
    <property type="project" value="TreeGrafter"/>
</dbReference>
<dbReference type="STRING" id="2004952.A0A2C5YS65"/>
<evidence type="ECO:0000256" key="2">
    <source>
        <dbReference type="ARBA" id="ARBA00022679"/>
    </source>
</evidence>
<dbReference type="SUPFAM" id="SSF69012">
    <property type="entry name" value="alpha-ketoacid dehydrogenase kinase, N-terminal domain"/>
    <property type="match status" value="1"/>
</dbReference>
<dbReference type="InterPro" id="IPR039028">
    <property type="entry name" value="BCKD/PDK"/>
</dbReference>
<dbReference type="Gene3D" id="1.20.140.20">
    <property type="entry name" value="Alpha-ketoacid/pyruvate dehydrogenase kinase, N-terminal domain"/>
    <property type="match status" value="1"/>
</dbReference>
<dbReference type="Proteomes" id="UP000226431">
    <property type="component" value="Unassembled WGS sequence"/>
</dbReference>
<dbReference type="InterPro" id="IPR004358">
    <property type="entry name" value="Sig_transdc_His_kin-like_C"/>
</dbReference>